<evidence type="ECO:0000256" key="3">
    <source>
        <dbReference type="ARBA" id="ARBA00022989"/>
    </source>
</evidence>
<evidence type="ECO:0000256" key="2">
    <source>
        <dbReference type="ARBA" id="ARBA00022692"/>
    </source>
</evidence>
<accession>A0A8J1Y0S9</accession>
<dbReference type="Proteomes" id="UP000749559">
    <property type="component" value="Unassembled WGS sequence"/>
</dbReference>
<keyword evidence="3" id="KW-1133">Transmembrane helix</keyword>
<name>A0A8J1Y0S9_OWEFU</name>
<organism evidence="5 6">
    <name type="scientific">Owenia fusiformis</name>
    <name type="common">Polychaete worm</name>
    <dbReference type="NCBI Taxonomy" id="6347"/>
    <lineage>
        <taxon>Eukaryota</taxon>
        <taxon>Metazoa</taxon>
        <taxon>Spiralia</taxon>
        <taxon>Lophotrochozoa</taxon>
        <taxon>Annelida</taxon>
        <taxon>Polychaeta</taxon>
        <taxon>Sedentaria</taxon>
        <taxon>Canalipalpata</taxon>
        <taxon>Sabellida</taxon>
        <taxon>Oweniida</taxon>
        <taxon>Oweniidae</taxon>
        <taxon>Owenia</taxon>
    </lineage>
</organism>
<dbReference type="Gene3D" id="1.20.1070.10">
    <property type="entry name" value="Rhodopsin 7-helix transmembrane proteins"/>
    <property type="match status" value="1"/>
</dbReference>
<dbReference type="OrthoDB" id="9983318at2759"/>
<dbReference type="GO" id="GO:0004930">
    <property type="term" value="F:G protein-coupled receptor activity"/>
    <property type="evidence" value="ECO:0007669"/>
    <property type="project" value="InterPro"/>
</dbReference>
<dbReference type="PROSITE" id="PS50262">
    <property type="entry name" value="G_PROTEIN_RECEP_F1_2"/>
    <property type="match status" value="1"/>
</dbReference>
<evidence type="ECO:0000313" key="6">
    <source>
        <dbReference type="Proteomes" id="UP000749559"/>
    </source>
</evidence>
<comment type="caution">
    <text evidence="5">The sequence shown here is derived from an EMBL/GenBank/DDBJ whole genome shotgun (WGS) entry which is preliminary data.</text>
</comment>
<evidence type="ECO:0000313" key="5">
    <source>
        <dbReference type="EMBL" id="CAH1781137.1"/>
    </source>
</evidence>
<proteinExistence type="predicted"/>
<dbReference type="EMBL" id="CAIIXF020000004">
    <property type="protein sequence ID" value="CAH1781137.1"/>
    <property type="molecule type" value="Genomic_DNA"/>
</dbReference>
<dbReference type="PANTHER" id="PTHR46641">
    <property type="entry name" value="FMRFAMIDE RECEPTOR-RELATED"/>
    <property type="match status" value="1"/>
</dbReference>
<comment type="subcellular location">
    <subcellularLocation>
        <location evidence="1">Membrane</location>
    </subcellularLocation>
</comment>
<keyword evidence="4" id="KW-0472">Membrane</keyword>
<keyword evidence="2" id="KW-0812">Transmembrane</keyword>
<dbReference type="InterPro" id="IPR000276">
    <property type="entry name" value="GPCR_Rhodpsn"/>
</dbReference>
<reference evidence="5" key="1">
    <citation type="submission" date="2022-03" db="EMBL/GenBank/DDBJ databases">
        <authorList>
            <person name="Martin C."/>
        </authorList>
    </citation>
    <scope>NUCLEOTIDE SEQUENCE</scope>
</reference>
<gene>
    <name evidence="5" type="ORF">OFUS_LOCUS7746</name>
</gene>
<sequence>VNCYPYNDDKYFNWKQNIWPWIDFAFSACIPFTLIFMCNILIICVVTKANKSRRANMNAKDEKHDDARSMTVMLIAVSLTFVILTLPITIYYIMDAQITSDNPYRSHQHIADMGLFRSCATQMFFINCGINFFLYCITGNRFRAEMIKLFCCRRMEKRHAPPKTSVNYMLSNTKSTQTIEIETAVCLVEHGLAPINNINANQHECTKF</sequence>
<keyword evidence="6" id="KW-1185">Reference proteome</keyword>
<dbReference type="Pfam" id="PF00001">
    <property type="entry name" value="7tm_1"/>
    <property type="match status" value="1"/>
</dbReference>
<evidence type="ECO:0000256" key="1">
    <source>
        <dbReference type="ARBA" id="ARBA00004370"/>
    </source>
</evidence>
<evidence type="ECO:0000256" key="4">
    <source>
        <dbReference type="ARBA" id="ARBA00023136"/>
    </source>
</evidence>
<dbReference type="GO" id="GO:0016020">
    <property type="term" value="C:membrane"/>
    <property type="evidence" value="ECO:0007669"/>
    <property type="project" value="UniProtKB-SubCell"/>
</dbReference>
<dbReference type="PANTHER" id="PTHR46641:SF25">
    <property type="entry name" value="CNMAMIDE RECEPTOR-RELATED"/>
    <property type="match status" value="1"/>
</dbReference>
<dbReference type="InterPro" id="IPR017452">
    <property type="entry name" value="GPCR_Rhodpsn_7TM"/>
</dbReference>
<dbReference type="SUPFAM" id="SSF81321">
    <property type="entry name" value="Family A G protein-coupled receptor-like"/>
    <property type="match status" value="1"/>
</dbReference>
<protein>
    <submittedName>
        <fullName evidence="5">Uncharacterized protein</fullName>
    </submittedName>
</protein>
<dbReference type="InterPro" id="IPR052954">
    <property type="entry name" value="GPCR-Ligand_Int"/>
</dbReference>
<dbReference type="AlphaFoldDB" id="A0A8J1Y0S9"/>
<feature type="non-terminal residue" evidence="5">
    <location>
        <position position="1"/>
    </location>
</feature>